<reference evidence="3 4" key="1">
    <citation type="submission" date="2015-12" db="EMBL/GenBank/DDBJ databases">
        <title>Dictyostelia acquired genes for synthesis and detection of signals that induce cell-type specialization by lateral gene transfer from prokaryotes.</title>
        <authorList>
            <person name="Gloeckner G."/>
            <person name="Schaap P."/>
        </authorList>
    </citation>
    <scope>NUCLEOTIDE SEQUENCE [LARGE SCALE GENOMIC DNA]</scope>
    <source>
        <strain evidence="3 4">TK</strain>
    </source>
</reference>
<dbReference type="AlphaFoldDB" id="A0A151ZC78"/>
<dbReference type="Proteomes" id="UP000076078">
    <property type="component" value="Unassembled WGS sequence"/>
</dbReference>
<dbReference type="PROSITE" id="PS51745">
    <property type="entry name" value="PB1"/>
    <property type="match status" value="1"/>
</dbReference>
<gene>
    <name evidence="3" type="ORF">DLAC_08452</name>
</gene>
<sequence length="417" mass="47178">MNILIKSELGEDKRRFRLKECSFSCLCYNLTSLYQLSNDSIYSILYLDNENEWITLASTDDLKEAYSISPLLIKIKINLINLISSQKQQQEQEQQEQQEPINSYVNYNRNNTKTIHIVNEILSDEQSTRAINNILSSTLMNYLPIIIKNTIPYTIPVLVSTIHQYHNNNNNEQKKDDKFSCDEEQLKITKESRLSLPTTKNSFILNKSSSMIPKPVVEGKNNETMELSSSSPNLSFKKLSPSSSFFEPLDLSNSNPNLQSLNILNQSSLPILSSKRQSPINFFFKNNTPIQSSINTNENNDNIFRPITPPPLQSNNNNNSQTNNINDSNGSESPLKKKSTSSFRFPFFTNILSKSTKDVKSQEDNNLSSSISTPIITSISSSPISNSETSKINTTTITPIDSIFSNNNTNEQIEILN</sequence>
<dbReference type="InParanoid" id="A0A151ZC78"/>
<dbReference type="Gene3D" id="3.10.20.90">
    <property type="entry name" value="Phosphatidylinositol 3-kinase Catalytic Subunit, Chain A, domain 1"/>
    <property type="match status" value="1"/>
</dbReference>
<organism evidence="3 4">
    <name type="scientific">Tieghemostelium lacteum</name>
    <name type="common">Slime mold</name>
    <name type="synonym">Dictyostelium lacteum</name>
    <dbReference type="NCBI Taxonomy" id="361077"/>
    <lineage>
        <taxon>Eukaryota</taxon>
        <taxon>Amoebozoa</taxon>
        <taxon>Evosea</taxon>
        <taxon>Eumycetozoa</taxon>
        <taxon>Dictyostelia</taxon>
        <taxon>Dictyosteliales</taxon>
        <taxon>Raperosteliaceae</taxon>
        <taxon>Tieghemostelium</taxon>
    </lineage>
</organism>
<evidence type="ECO:0000259" key="2">
    <source>
        <dbReference type="PROSITE" id="PS51745"/>
    </source>
</evidence>
<dbReference type="InterPro" id="IPR000270">
    <property type="entry name" value="PB1_dom"/>
</dbReference>
<dbReference type="STRING" id="361077.A0A151ZC78"/>
<feature type="domain" description="PB1" evidence="2">
    <location>
        <begin position="2"/>
        <end position="78"/>
    </location>
</feature>
<evidence type="ECO:0000313" key="3">
    <source>
        <dbReference type="EMBL" id="KYQ91484.1"/>
    </source>
</evidence>
<feature type="compositionally biased region" description="Polar residues" evidence="1">
    <location>
        <begin position="289"/>
        <end position="302"/>
    </location>
</feature>
<dbReference type="SMART" id="SM00666">
    <property type="entry name" value="PB1"/>
    <property type="match status" value="1"/>
</dbReference>
<dbReference type="SUPFAM" id="SSF54277">
    <property type="entry name" value="CAD &amp; PB1 domains"/>
    <property type="match status" value="1"/>
</dbReference>
<protein>
    <recommendedName>
        <fullName evidence="2">PB1 domain-containing protein</fullName>
    </recommendedName>
</protein>
<keyword evidence="4" id="KW-1185">Reference proteome</keyword>
<proteinExistence type="predicted"/>
<name>A0A151ZC78_TIELA</name>
<dbReference type="EMBL" id="LODT01000035">
    <property type="protein sequence ID" value="KYQ91484.1"/>
    <property type="molecule type" value="Genomic_DNA"/>
</dbReference>
<dbReference type="Pfam" id="PF00564">
    <property type="entry name" value="PB1"/>
    <property type="match status" value="1"/>
</dbReference>
<dbReference type="InterPro" id="IPR053793">
    <property type="entry name" value="PB1-like"/>
</dbReference>
<accession>A0A151ZC78</accession>
<feature type="compositionally biased region" description="Low complexity" evidence="1">
    <location>
        <begin position="314"/>
        <end position="329"/>
    </location>
</feature>
<dbReference type="OrthoDB" id="21257at2759"/>
<feature type="region of interest" description="Disordered" evidence="1">
    <location>
        <begin position="289"/>
        <end position="339"/>
    </location>
</feature>
<evidence type="ECO:0000256" key="1">
    <source>
        <dbReference type="SAM" id="MobiDB-lite"/>
    </source>
</evidence>
<comment type="caution">
    <text evidence="3">The sequence shown here is derived from an EMBL/GenBank/DDBJ whole genome shotgun (WGS) entry which is preliminary data.</text>
</comment>
<evidence type="ECO:0000313" key="4">
    <source>
        <dbReference type="Proteomes" id="UP000076078"/>
    </source>
</evidence>
<dbReference type="CDD" id="cd05992">
    <property type="entry name" value="PB1"/>
    <property type="match status" value="1"/>
</dbReference>